<dbReference type="SUPFAM" id="SSF53335">
    <property type="entry name" value="S-adenosyl-L-methionine-dependent methyltransferases"/>
    <property type="match status" value="1"/>
</dbReference>
<proteinExistence type="predicted"/>
<comment type="caution">
    <text evidence="6">The sequence shown here is derived from an EMBL/GenBank/DDBJ whole genome shotgun (WGS) entry which is preliminary data.</text>
</comment>
<dbReference type="GO" id="GO:0008171">
    <property type="term" value="F:O-methyltransferase activity"/>
    <property type="evidence" value="ECO:0007669"/>
    <property type="project" value="InterPro"/>
</dbReference>
<dbReference type="PANTHER" id="PTHR43712:SF17">
    <property type="entry name" value="O-METHYLTRANSFERASE"/>
    <property type="match status" value="1"/>
</dbReference>
<keyword evidence="7" id="KW-1185">Reference proteome</keyword>
<dbReference type="Gene3D" id="1.10.10.10">
    <property type="entry name" value="Winged helix-like DNA-binding domain superfamily/Winged helix DNA-binding domain"/>
    <property type="match status" value="1"/>
</dbReference>
<keyword evidence="1 6" id="KW-0489">Methyltransferase</keyword>
<evidence type="ECO:0000259" key="4">
    <source>
        <dbReference type="Pfam" id="PF00891"/>
    </source>
</evidence>
<accession>A0AAJ0B7T8</accession>
<feature type="domain" description="O-methyltransferase dimerisation" evidence="5">
    <location>
        <begin position="90"/>
        <end position="151"/>
    </location>
</feature>
<protein>
    <submittedName>
        <fullName evidence="6">S-adenosyl-L-methionine-dependent methyltransferase</fullName>
    </submittedName>
</protein>
<keyword evidence="3" id="KW-0949">S-adenosyl-L-methionine</keyword>
<feature type="domain" description="O-methyltransferase C-terminal" evidence="4">
    <location>
        <begin position="257"/>
        <end position="399"/>
    </location>
</feature>
<dbReference type="GO" id="GO:0032259">
    <property type="term" value="P:methylation"/>
    <property type="evidence" value="ECO:0007669"/>
    <property type="project" value="UniProtKB-KW"/>
</dbReference>
<dbReference type="PANTHER" id="PTHR43712">
    <property type="entry name" value="PUTATIVE (AFU_ORTHOLOGUE AFUA_4G14580)-RELATED"/>
    <property type="match status" value="1"/>
</dbReference>
<evidence type="ECO:0000313" key="7">
    <source>
        <dbReference type="Proteomes" id="UP001239445"/>
    </source>
</evidence>
<keyword evidence="2" id="KW-0808">Transferase</keyword>
<evidence type="ECO:0000256" key="1">
    <source>
        <dbReference type="ARBA" id="ARBA00022603"/>
    </source>
</evidence>
<dbReference type="EMBL" id="MU839840">
    <property type="protein sequence ID" value="KAK1751998.1"/>
    <property type="molecule type" value="Genomic_DNA"/>
</dbReference>
<evidence type="ECO:0000313" key="6">
    <source>
        <dbReference type="EMBL" id="KAK1751998.1"/>
    </source>
</evidence>
<dbReference type="InterPro" id="IPR029063">
    <property type="entry name" value="SAM-dependent_MTases_sf"/>
</dbReference>
<dbReference type="Gene3D" id="3.40.50.150">
    <property type="entry name" value="Vaccinia Virus protein VP39"/>
    <property type="match status" value="1"/>
</dbReference>
<organism evidence="6 7">
    <name type="scientific">Echria macrotheca</name>
    <dbReference type="NCBI Taxonomy" id="438768"/>
    <lineage>
        <taxon>Eukaryota</taxon>
        <taxon>Fungi</taxon>
        <taxon>Dikarya</taxon>
        <taxon>Ascomycota</taxon>
        <taxon>Pezizomycotina</taxon>
        <taxon>Sordariomycetes</taxon>
        <taxon>Sordariomycetidae</taxon>
        <taxon>Sordariales</taxon>
        <taxon>Schizotheciaceae</taxon>
        <taxon>Echria</taxon>
    </lineage>
</organism>
<dbReference type="InterPro" id="IPR012967">
    <property type="entry name" value="COMT_dimerisation"/>
</dbReference>
<dbReference type="InterPro" id="IPR036390">
    <property type="entry name" value="WH_DNA-bd_sf"/>
</dbReference>
<dbReference type="GO" id="GO:0046983">
    <property type="term" value="F:protein dimerization activity"/>
    <property type="evidence" value="ECO:0007669"/>
    <property type="project" value="InterPro"/>
</dbReference>
<reference evidence="6" key="1">
    <citation type="submission" date="2023-06" db="EMBL/GenBank/DDBJ databases">
        <title>Genome-scale phylogeny and comparative genomics of the fungal order Sordariales.</title>
        <authorList>
            <consortium name="Lawrence Berkeley National Laboratory"/>
            <person name="Hensen N."/>
            <person name="Bonometti L."/>
            <person name="Westerberg I."/>
            <person name="Brannstrom I.O."/>
            <person name="Guillou S."/>
            <person name="Cros-Aarteil S."/>
            <person name="Calhoun S."/>
            <person name="Haridas S."/>
            <person name="Kuo A."/>
            <person name="Mondo S."/>
            <person name="Pangilinan J."/>
            <person name="Riley R."/>
            <person name="Labutti K."/>
            <person name="Andreopoulos B."/>
            <person name="Lipzen A."/>
            <person name="Chen C."/>
            <person name="Yanf M."/>
            <person name="Daum C."/>
            <person name="Ng V."/>
            <person name="Clum A."/>
            <person name="Steindorff A."/>
            <person name="Ohm R."/>
            <person name="Martin F."/>
            <person name="Silar P."/>
            <person name="Natvig D."/>
            <person name="Lalanne C."/>
            <person name="Gautier V."/>
            <person name="Ament-Velasquez S.L."/>
            <person name="Kruys A."/>
            <person name="Hutchinson M.I."/>
            <person name="Powell A.J."/>
            <person name="Barry K."/>
            <person name="Miller A.N."/>
            <person name="Grigoriev I.V."/>
            <person name="Debuchy R."/>
            <person name="Gladieux P."/>
            <person name="Thoren M.H."/>
            <person name="Johannesson H."/>
        </authorList>
    </citation>
    <scope>NUCLEOTIDE SEQUENCE</scope>
    <source>
        <strain evidence="6">PSN4</strain>
    </source>
</reference>
<gene>
    <name evidence="6" type="ORF">QBC47DRAFT_349873</name>
</gene>
<evidence type="ECO:0000256" key="3">
    <source>
        <dbReference type="ARBA" id="ARBA00022691"/>
    </source>
</evidence>
<dbReference type="Pfam" id="PF00891">
    <property type="entry name" value="Methyltransf_2"/>
    <property type="match status" value="1"/>
</dbReference>
<dbReference type="InterPro" id="IPR016461">
    <property type="entry name" value="COMT-like"/>
</dbReference>
<name>A0AAJ0B7T8_9PEZI</name>
<dbReference type="SUPFAM" id="SSF46785">
    <property type="entry name" value="Winged helix' DNA-binding domain"/>
    <property type="match status" value="1"/>
</dbReference>
<evidence type="ECO:0000256" key="2">
    <source>
        <dbReference type="ARBA" id="ARBA00022679"/>
    </source>
</evidence>
<dbReference type="InterPro" id="IPR036388">
    <property type="entry name" value="WH-like_DNA-bd_sf"/>
</dbReference>
<dbReference type="Pfam" id="PF08100">
    <property type="entry name" value="Dimerisation"/>
    <property type="match status" value="1"/>
</dbReference>
<dbReference type="InterPro" id="IPR001077">
    <property type="entry name" value="COMT_C"/>
</dbReference>
<dbReference type="AlphaFoldDB" id="A0AAJ0B7T8"/>
<dbReference type="PROSITE" id="PS51683">
    <property type="entry name" value="SAM_OMT_II"/>
    <property type="match status" value="1"/>
</dbReference>
<dbReference type="Proteomes" id="UP001239445">
    <property type="component" value="Unassembled WGS sequence"/>
</dbReference>
<evidence type="ECO:0000259" key="5">
    <source>
        <dbReference type="Pfam" id="PF08100"/>
    </source>
</evidence>
<sequence length="425" mass="46797">MSDLPLRPASSEDTDFDPSIASSPCDIAAVPSLLADISFLRASFDVSTNRDARLHLLDKARALVRSLETPRETMLKHVGAETACFFSLALGVDVGLFTALAKGDTPKSVNELAGTIGFDVDGLSRILRHLAAMGYIVQTGKDEYKSNNFSKAMTIPIVADGYPFYRSVCIAPMLHLHKWLATKDYATPTTGRDNPFTFGNQTSQTMFEYLAAFPPFNEQFNHHMGGYRLGRPSWFDPAVYPVSDALLGNDIKADDVLLVDIGGNMGHDLTRFRAAFPDAPGRLILQDQASVIEAGPAKALAEQGIEGMPHDFFTEQPVRGARAYYLHHILHDWPDDKCEVIVKMIKSAMVPGKSKLLINEHVIPSVGASWEATYLDLYMMILFGSRERTEQDWKGLLEGKCGLKITRIYNPGNGVEGIIECEVPV</sequence>